<feature type="region of interest" description="Disordered" evidence="9">
    <location>
        <begin position="220"/>
        <end position="254"/>
    </location>
</feature>
<dbReference type="AlphaFoldDB" id="A0A8C4QDH4"/>
<dbReference type="EC" id="3.1.13.-" evidence="8"/>
<evidence type="ECO:0000256" key="7">
    <source>
        <dbReference type="ARBA" id="ARBA00022884"/>
    </source>
</evidence>
<dbReference type="Gene3D" id="2.40.50.700">
    <property type="match status" value="1"/>
</dbReference>
<keyword evidence="8" id="KW-0464">Manganese</keyword>
<dbReference type="FunFam" id="2.40.50.700:FF:000003">
    <property type="entry name" value="DIS3-like exonuclease 2"/>
    <property type="match status" value="1"/>
</dbReference>
<dbReference type="GeneTree" id="ENSGT00530000063106"/>
<dbReference type="PROSITE" id="PS01175">
    <property type="entry name" value="RIBONUCLEASE_II"/>
    <property type="match status" value="1"/>
</dbReference>
<dbReference type="InterPro" id="IPR012340">
    <property type="entry name" value="NA-bd_OB-fold"/>
</dbReference>
<keyword evidence="2 8" id="KW-0540">Nuclease</keyword>
<evidence type="ECO:0000256" key="9">
    <source>
        <dbReference type="SAM" id="MobiDB-lite"/>
    </source>
</evidence>
<dbReference type="Ensembl" id="ENSEBUT00000013980.1">
    <property type="protein sequence ID" value="ENSEBUP00000013404.1"/>
    <property type="gene ID" value="ENSEBUG00000008467.1"/>
</dbReference>
<comment type="cofactor">
    <cofactor evidence="8">
        <name>Mg(2+)</name>
        <dbReference type="ChEBI" id="CHEBI:18420"/>
    </cofactor>
    <cofactor evidence="8">
        <name>Mn(2+)</name>
        <dbReference type="ChEBI" id="CHEBI:29035"/>
    </cofactor>
</comment>
<keyword evidence="12" id="KW-1185">Reference proteome</keyword>
<comment type="function">
    <text evidence="8">3'-5'-exoribonuclease that specifically recognizes RNAs polyuridylated at their 3' end and mediates their degradation. Component of an exosome-independent RNA degradation pathway that mediates degradation of both mRNAs and miRNAs that have been polyuridylated by a terminal uridylyltransferase. Essential for correct mitosis, and negatively regulates cell proliferation.</text>
</comment>
<keyword evidence="5 8" id="KW-0269">Exonuclease</keyword>
<dbReference type="GO" id="GO:1990074">
    <property type="term" value="P:polyuridylation-dependent mRNA catabolic process"/>
    <property type="evidence" value="ECO:0007669"/>
    <property type="project" value="UniProtKB-UniRule"/>
</dbReference>
<dbReference type="SMART" id="SM00955">
    <property type="entry name" value="RNB"/>
    <property type="match status" value="1"/>
</dbReference>
<keyword evidence="8" id="KW-0498">Mitosis</keyword>
<evidence type="ECO:0000256" key="4">
    <source>
        <dbReference type="ARBA" id="ARBA00022801"/>
    </source>
</evidence>
<gene>
    <name evidence="8" type="primary">dis3l2</name>
</gene>
<dbReference type="GO" id="GO:0051301">
    <property type="term" value="P:cell division"/>
    <property type="evidence" value="ECO:0007669"/>
    <property type="project" value="UniProtKB-KW"/>
</dbReference>
<comment type="subcellular location">
    <subcellularLocation>
        <location evidence="8">Cytoplasm</location>
    </subcellularLocation>
    <subcellularLocation>
        <location evidence="8">Cytoplasm</location>
        <location evidence="8">P-body</location>
    </subcellularLocation>
</comment>
<dbReference type="InterPro" id="IPR041093">
    <property type="entry name" value="Dis3l2-like_C"/>
</dbReference>
<dbReference type="GO" id="GO:0000956">
    <property type="term" value="P:nuclear-transcribed mRNA catabolic process"/>
    <property type="evidence" value="ECO:0007669"/>
    <property type="project" value="UniProtKB-UniRule"/>
</dbReference>
<dbReference type="Proteomes" id="UP000694388">
    <property type="component" value="Unplaced"/>
</dbReference>
<feature type="site" description="Important for catalytic activity" evidence="8">
    <location>
        <position position="532"/>
    </location>
</feature>
<evidence type="ECO:0000313" key="12">
    <source>
        <dbReference type="Proteomes" id="UP000694388"/>
    </source>
</evidence>
<accession>A0A8C4QDH4</accession>
<evidence type="ECO:0000256" key="1">
    <source>
        <dbReference type="ARBA" id="ARBA00022490"/>
    </source>
</evidence>
<dbReference type="GO" id="GO:0008266">
    <property type="term" value="F:poly(U) RNA binding"/>
    <property type="evidence" value="ECO:0007669"/>
    <property type="project" value="UniProtKB-ARBA"/>
</dbReference>
<feature type="compositionally biased region" description="Basic residues" evidence="9">
    <location>
        <begin position="65"/>
        <end position="79"/>
    </location>
</feature>
<evidence type="ECO:0000256" key="3">
    <source>
        <dbReference type="ARBA" id="ARBA00022723"/>
    </source>
</evidence>
<dbReference type="InterPro" id="IPR028591">
    <property type="entry name" value="DIS3L2"/>
</dbReference>
<dbReference type="InterPro" id="IPR050180">
    <property type="entry name" value="RNR_Ribonuclease"/>
</dbReference>
<organism evidence="11 12">
    <name type="scientific">Eptatretus burgeri</name>
    <name type="common">Inshore hagfish</name>
    <dbReference type="NCBI Taxonomy" id="7764"/>
    <lineage>
        <taxon>Eukaryota</taxon>
        <taxon>Metazoa</taxon>
        <taxon>Chordata</taxon>
        <taxon>Craniata</taxon>
        <taxon>Vertebrata</taxon>
        <taxon>Cyclostomata</taxon>
        <taxon>Myxini</taxon>
        <taxon>Myxiniformes</taxon>
        <taxon>Myxinidae</taxon>
        <taxon>Eptatretinae</taxon>
        <taxon>Eptatretus</taxon>
    </lineage>
</organism>
<dbReference type="PANTHER" id="PTHR23355:SF9">
    <property type="entry name" value="DIS3-LIKE EXONUCLEASE 2"/>
    <property type="match status" value="1"/>
</dbReference>
<sequence length="1020" mass="114684">MCNLLSGFINIVGVFTELRKTLLNRMESSKASKVENVTDRRARVQALGKERRQDDEEGKQTESRGRKKAHRCRRYRRGTPKATENAAKVPISDKQLTEEAFIGEEGGKDLHVVQNHNKQLCQNKVEACLIRTNDSPPSSQLDCRLSTTPILNEVRNLVAALSEVVIQVTPQDCSQHLISEPASSTDCSASDHGRKGPMQNVISLGFQSSVTAEHSALQHVNMRSQPQPKPPKAVVNTRKSKIDAGSPRKTPHKGRHAVYEEYLSSLQVSAGLKRGELLQTGDTDILIDGVERRNRALDGDIVVVKLIPHDEDEEYKARERNVCVDNGELASECDGDLSTSDLNKMKVDTLESDSCGAPTSTYKLGKVVFIVERKHSRAAKGYLRLPQNYCQTAAQSSNKKSSSLSYVLFAPTEHRMPRMRIQLASCPKGFLQQLHDYEQTLFVARIVDWPRHSHLPEGQLSKSLGLAGEIEPETEGILMEYDVDFSEFPEEVLHCLPCAQPWIIPPAEIAARKDLRKLCVFSIDPVTARDLDDALSCEALPDGNFSVGVHIADVSYFLSEGTALDAIAAKRATSIYLVQKVIPMLPRLLCEELCSLNPGKERLTFSVMWTVTPEGKVKDNWFGRTVIRSCAKLSYDHAQDIIVSAEKGESPTVCNRLPPLFGHHDVQTVCGAVLNLHSIATHLRRQRFEDGALRIDNMKLVFHLDQETMLPESCFACVYKESNKLVEEFMLLANMAVAHRIYKAFPHYTLLRRHPPPQEHLLAGVQDFCRDLGLVLDCSSAGALHHSLHNTFGSDENSQAKKSVLMQLCSRPMKLALYFCTGALQNEEEFRHYALNVPLYTHFTSPIRRYPDVIIHRLLAKTLGYEECVSLDVRNMQMLAEHCNDKKRASKRVQELSTELFFNVFMREKGPLESRAVVMVVQDKSFDVYLLRFGLQKRVYCDNLPLKEYHYSEHGSRSTMTLMWEPEDAGNHPIKQIIKMFVILDTILTASKDPQKYTVMVTHPKRSKPMGAPDLSLPAL</sequence>
<dbReference type="GO" id="GO:0010587">
    <property type="term" value="P:miRNA catabolic process"/>
    <property type="evidence" value="ECO:0007669"/>
    <property type="project" value="UniProtKB-UniRule"/>
</dbReference>
<feature type="compositionally biased region" description="Basic and acidic residues" evidence="9">
    <location>
        <begin position="28"/>
        <end position="64"/>
    </location>
</feature>
<dbReference type="Pfam" id="PF00773">
    <property type="entry name" value="RNB"/>
    <property type="match status" value="1"/>
</dbReference>
<reference evidence="11" key="2">
    <citation type="submission" date="2025-09" db="UniProtKB">
        <authorList>
            <consortium name="Ensembl"/>
        </authorList>
    </citation>
    <scope>IDENTIFICATION</scope>
</reference>
<comment type="domain">
    <text evidence="8">Specifically recognizes and binds polyuridylated RNAs via 3 RNA-binding regions (named U-zone 1, U-zone 2 and U-zone 3) that form an open funnel on one face of the catalytic domain, allowing RNA to navigate a path to the active site.</text>
</comment>
<evidence type="ECO:0000256" key="5">
    <source>
        <dbReference type="ARBA" id="ARBA00022839"/>
    </source>
</evidence>
<dbReference type="InterPro" id="IPR001900">
    <property type="entry name" value="RNase_II/R"/>
</dbReference>
<keyword evidence="4 8" id="KW-0378">Hydrolase</keyword>
<evidence type="ECO:0000256" key="6">
    <source>
        <dbReference type="ARBA" id="ARBA00022842"/>
    </source>
</evidence>
<proteinExistence type="inferred from homology"/>
<dbReference type="InterPro" id="IPR022966">
    <property type="entry name" value="RNase_II/R_CS"/>
</dbReference>
<evidence type="ECO:0000313" key="11">
    <source>
        <dbReference type="Ensembl" id="ENSEBUP00000013404.1"/>
    </source>
</evidence>
<name>A0A8C4QDH4_EPTBU</name>
<keyword evidence="8" id="KW-0131">Cell cycle</keyword>
<keyword evidence="7 8" id="KW-0694">RNA-binding</keyword>
<dbReference type="GO" id="GO:0000175">
    <property type="term" value="F:3'-5'-RNA exonuclease activity"/>
    <property type="evidence" value="ECO:0007669"/>
    <property type="project" value="UniProtKB-UniRule"/>
</dbReference>
<keyword evidence="3 8" id="KW-0479">Metal-binding</keyword>
<dbReference type="GO" id="GO:0000932">
    <property type="term" value="C:P-body"/>
    <property type="evidence" value="ECO:0007669"/>
    <property type="project" value="UniProtKB-SubCell"/>
</dbReference>
<feature type="domain" description="RNB" evidence="10">
    <location>
        <begin position="512"/>
        <end position="865"/>
    </location>
</feature>
<feature type="region of interest" description="Disordered" evidence="9">
    <location>
        <begin position="28"/>
        <end position="86"/>
    </location>
</feature>
<dbReference type="SUPFAM" id="SSF50249">
    <property type="entry name" value="Nucleic acid-binding proteins"/>
    <property type="match status" value="2"/>
</dbReference>
<dbReference type="Gene3D" id="2.40.50.140">
    <property type="entry name" value="Nucleic acid-binding proteins"/>
    <property type="match status" value="1"/>
</dbReference>
<evidence type="ECO:0000256" key="8">
    <source>
        <dbReference type="HAMAP-Rule" id="MF_03045"/>
    </source>
</evidence>
<feature type="binding site" evidence="8">
    <location>
        <position position="524"/>
    </location>
    <ligand>
        <name>Mg(2+)</name>
        <dbReference type="ChEBI" id="CHEBI:18420"/>
    </ligand>
</feature>
<protein>
    <recommendedName>
        <fullName evidence="8">DIS3-like exonuclease 2</fullName>
        <ecNumber evidence="8">3.1.13.-</ecNumber>
    </recommendedName>
</protein>
<feature type="binding site" evidence="8">
    <location>
        <position position="533"/>
    </location>
    <ligand>
        <name>Mg(2+)</name>
        <dbReference type="ChEBI" id="CHEBI:18420"/>
    </ligand>
</feature>
<dbReference type="Gene3D" id="2.40.50.690">
    <property type="match status" value="1"/>
</dbReference>
<dbReference type="PANTHER" id="PTHR23355">
    <property type="entry name" value="RIBONUCLEASE"/>
    <property type="match status" value="1"/>
</dbReference>
<reference evidence="11" key="1">
    <citation type="submission" date="2025-08" db="UniProtKB">
        <authorList>
            <consortium name="Ensembl"/>
        </authorList>
    </citation>
    <scope>IDENTIFICATION</scope>
</reference>
<keyword evidence="6 8" id="KW-0460">Magnesium</keyword>
<dbReference type="Pfam" id="PF17849">
    <property type="entry name" value="OB_Dis3"/>
    <property type="match status" value="1"/>
</dbReference>
<keyword evidence="8" id="KW-0132">Cell division</keyword>
<dbReference type="Pfam" id="PF17877">
    <property type="entry name" value="Dis3l2_C_term"/>
    <property type="match status" value="1"/>
</dbReference>
<evidence type="ECO:0000256" key="2">
    <source>
        <dbReference type="ARBA" id="ARBA00022722"/>
    </source>
</evidence>
<dbReference type="InterPro" id="IPR041505">
    <property type="entry name" value="Dis3_CSD2"/>
</dbReference>
<dbReference type="HAMAP" id="MF_03045">
    <property type="entry name" value="DIS3L2"/>
    <property type="match status" value="1"/>
</dbReference>
<evidence type="ECO:0000259" key="10">
    <source>
        <dbReference type="SMART" id="SM00955"/>
    </source>
</evidence>
<dbReference type="GO" id="GO:0046872">
    <property type="term" value="F:metal ion binding"/>
    <property type="evidence" value="ECO:0007669"/>
    <property type="project" value="UniProtKB-KW"/>
</dbReference>
<keyword evidence="1 8" id="KW-0963">Cytoplasm</keyword>
<comment type="similarity">
    <text evidence="8">Belongs to the RNR ribonuclease family. DIS3L2 subfamily.</text>
</comment>